<evidence type="ECO:0000256" key="6">
    <source>
        <dbReference type="SAM" id="Coils"/>
    </source>
</evidence>
<comment type="function">
    <text evidence="5">Involved in formation and maintenance of cell shape.</text>
</comment>
<feature type="region of interest" description="Disordered" evidence="7">
    <location>
        <begin position="283"/>
        <end position="321"/>
    </location>
</feature>
<evidence type="ECO:0000256" key="2">
    <source>
        <dbReference type="ARBA" id="ARBA00013855"/>
    </source>
</evidence>
<dbReference type="GO" id="GO:0005886">
    <property type="term" value="C:plasma membrane"/>
    <property type="evidence" value="ECO:0007669"/>
    <property type="project" value="TreeGrafter"/>
</dbReference>
<proteinExistence type="inferred from homology"/>
<dbReference type="RefSeq" id="WP_347300131.1">
    <property type="nucleotide sequence ID" value="NZ_CP142433.1"/>
</dbReference>
<evidence type="ECO:0000256" key="1">
    <source>
        <dbReference type="ARBA" id="ARBA00009369"/>
    </source>
</evidence>
<dbReference type="AlphaFoldDB" id="A0AB74TH60"/>
<gene>
    <name evidence="9" type="primary">mreC</name>
    <name evidence="9" type="ORF">VUQ08_07480</name>
</gene>
<name>A0AB74TH60_9LACT</name>
<sequence length="321" mass="35253">MNRFLTNKKMIMLLISVLIFISLITFSLSSRGDNVVQSGANDVTGVVGRLFSKPTNAIFGVVDSVNDVQSTYEENQRLKGQLDAIHEKEAEIAALRSENQQLKDELGLQDLVTEYTVRRSNVISRNPDQWINQVIIDLGTMNGMELGMPVMNNNGLVGYISETNPTSSKVTLISNVDLSASKVSSEIILEGEEAAIQGIISEYKTDTNQLVMSQITSDAEIKPGTLVTTSGLGGAFPRGLVIGEVEDVRLDEQGLERLVFIKPLSDFNNIRIVSVIERSAETVFSEKKDHSEREQEDETNSAATEDQVTPEQNQPAESGEE</sequence>
<dbReference type="NCBIfam" id="TIGR00219">
    <property type="entry name" value="mreC"/>
    <property type="match status" value="1"/>
</dbReference>
<dbReference type="EMBL" id="CP142433">
    <property type="protein sequence ID" value="XBC45689.1"/>
    <property type="molecule type" value="Genomic_DNA"/>
</dbReference>
<dbReference type="InterPro" id="IPR007221">
    <property type="entry name" value="MreC"/>
</dbReference>
<evidence type="ECO:0000313" key="9">
    <source>
        <dbReference type="EMBL" id="XBC45689.1"/>
    </source>
</evidence>
<feature type="compositionally biased region" description="Polar residues" evidence="7">
    <location>
        <begin position="300"/>
        <end position="321"/>
    </location>
</feature>
<reference evidence="9" key="1">
    <citation type="submission" date="2023-12" db="EMBL/GenBank/DDBJ databases">
        <title>Dolosigranulum savutii sp. nov. isolated from human upper respiratory samples collected in Botswana.</title>
        <authorList>
            <person name="Kelly M.S."/>
        </authorList>
    </citation>
    <scope>NUCLEOTIDE SEQUENCE</scope>
    <source>
        <strain evidence="9">MSK433</strain>
    </source>
</reference>
<feature type="domain" description="Rod shape-determining protein MreC beta-barrel core" evidence="8">
    <location>
        <begin position="122"/>
        <end position="277"/>
    </location>
</feature>
<dbReference type="Pfam" id="PF04085">
    <property type="entry name" value="MreC"/>
    <property type="match status" value="1"/>
</dbReference>
<dbReference type="PIRSF" id="PIRSF038471">
    <property type="entry name" value="MreC"/>
    <property type="match status" value="1"/>
</dbReference>
<evidence type="ECO:0000256" key="7">
    <source>
        <dbReference type="SAM" id="MobiDB-lite"/>
    </source>
</evidence>
<dbReference type="InterPro" id="IPR055342">
    <property type="entry name" value="MreC_beta-barrel_core"/>
</dbReference>
<dbReference type="GO" id="GO:0008360">
    <property type="term" value="P:regulation of cell shape"/>
    <property type="evidence" value="ECO:0007669"/>
    <property type="project" value="UniProtKB-KW"/>
</dbReference>
<evidence type="ECO:0000256" key="4">
    <source>
        <dbReference type="ARBA" id="ARBA00032089"/>
    </source>
</evidence>
<dbReference type="InterPro" id="IPR042177">
    <property type="entry name" value="Cell/Rod_1"/>
</dbReference>
<evidence type="ECO:0000256" key="3">
    <source>
        <dbReference type="ARBA" id="ARBA00022960"/>
    </source>
</evidence>
<comment type="similarity">
    <text evidence="1 5">Belongs to the MreC family.</text>
</comment>
<dbReference type="InterPro" id="IPR042175">
    <property type="entry name" value="Cell/Rod_MreC_2"/>
</dbReference>
<dbReference type="Gene3D" id="2.40.10.340">
    <property type="entry name" value="Rod shape-determining protein MreC, domain 1"/>
    <property type="match status" value="1"/>
</dbReference>
<dbReference type="PANTHER" id="PTHR34138">
    <property type="entry name" value="CELL SHAPE-DETERMINING PROTEIN MREC"/>
    <property type="match status" value="1"/>
</dbReference>
<evidence type="ECO:0000256" key="5">
    <source>
        <dbReference type="PIRNR" id="PIRNR038471"/>
    </source>
</evidence>
<keyword evidence="6" id="KW-0175">Coiled coil</keyword>
<feature type="coiled-coil region" evidence="6">
    <location>
        <begin position="78"/>
        <end position="105"/>
    </location>
</feature>
<dbReference type="PANTHER" id="PTHR34138:SF1">
    <property type="entry name" value="CELL SHAPE-DETERMINING PROTEIN MREC"/>
    <property type="match status" value="1"/>
</dbReference>
<dbReference type="Gene3D" id="2.40.10.350">
    <property type="entry name" value="Rod shape-determining protein MreC, domain 2"/>
    <property type="match status" value="1"/>
</dbReference>
<feature type="compositionally biased region" description="Basic and acidic residues" evidence="7">
    <location>
        <begin position="283"/>
        <end position="293"/>
    </location>
</feature>
<accession>A0AB74TH60</accession>
<organism evidence="9">
    <name type="scientific">Dolosigranulum savutiense</name>
    <dbReference type="NCBI Taxonomy" id="3110288"/>
    <lineage>
        <taxon>Bacteria</taxon>
        <taxon>Bacillati</taxon>
        <taxon>Bacillota</taxon>
        <taxon>Bacilli</taxon>
        <taxon>Lactobacillales</taxon>
        <taxon>Carnobacteriaceae</taxon>
        <taxon>Dolosigranulum</taxon>
    </lineage>
</organism>
<evidence type="ECO:0000259" key="8">
    <source>
        <dbReference type="Pfam" id="PF04085"/>
    </source>
</evidence>
<keyword evidence="3 5" id="KW-0133">Cell shape</keyword>
<protein>
    <recommendedName>
        <fullName evidence="2 5">Cell shape-determining protein MreC</fullName>
    </recommendedName>
    <alternativeName>
        <fullName evidence="4 5">Cell shape protein MreC</fullName>
    </alternativeName>
</protein>